<dbReference type="EMBL" id="JANIEN010000021">
    <property type="protein sequence ID" value="MDT3453377.1"/>
    <property type="molecule type" value="Genomic_DNA"/>
</dbReference>
<dbReference type="Proteomes" id="UP001182304">
    <property type="component" value="Unassembled WGS sequence"/>
</dbReference>
<dbReference type="Gene3D" id="2.10.109.10">
    <property type="entry name" value="Umud Fragment, subunit A"/>
    <property type="match status" value="1"/>
</dbReference>
<dbReference type="RefSeq" id="WP_223132027.1">
    <property type="nucleotide sequence ID" value="NZ_CP082272.1"/>
</dbReference>
<keyword evidence="2" id="KW-0238">DNA-binding</keyword>
<dbReference type="InterPro" id="IPR015927">
    <property type="entry name" value="Peptidase_S24_S26A/B/C"/>
</dbReference>
<dbReference type="SMART" id="SM00530">
    <property type="entry name" value="HTH_XRE"/>
    <property type="match status" value="1"/>
</dbReference>
<dbReference type="SUPFAM" id="SSF51306">
    <property type="entry name" value="LexA/Signal peptidase"/>
    <property type="match status" value="1"/>
</dbReference>
<dbReference type="PANTHER" id="PTHR40661">
    <property type="match status" value="1"/>
</dbReference>
<keyword evidence="1" id="KW-0805">Transcription regulation</keyword>
<dbReference type="CDD" id="cd00093">
    <property type="entry name" value="HTH_XRE"/>
    <property type="match status" value="1"/>
</dbReference>
<dbReference type="SUPFAM" id="SSF47413">
    <property type="entry name" value="lambda repressor-like DNA-binding domains"/>
    <property type="match status" value="1"/>
</dbReference>
<dbReference type="PROSITE" id="PS50943">
    <property type="entry name" value="HTH_CROC1"/>
    <property type="match status" value="1"/>
</dbReference>
<evidence type="ECO:0000259" key="4">
    <source>
        <dbReference type="PROSITE" id="PS50943"/>
    </source>
</evidence>
<dbReference type="InterPro" id="IPR010982">
    <property type="entry name" value="Lambda_DNA-bd_dom_sf"/>
</dbReference>
<comment type="caution">
    <text evidence="5">The sequence shown here is derived from an EMBL/GenBank/DDBJ whole genome shotgun (WGS) entry which is preliminary data.</text>
</comment>
<evidence type="ECO:0000313" key="5">
    <source>
        <dbReference type="EMBL" id="MDT3453377.1"/>
    </source>
</evidence>
<dbReference type="GO" id="GO:0003677">
    <property type="term" value="F:DNA binding"/>
    <property type="evidence" value="ECO:0007669"/>
    <property type="project" value="UniProtKB-KW"/>
</dbReference>
<gene>
    <name evidence="5" type="ORF">NQF69_11455</name>
</gene>
<reference evidence="5" key="1">
    <citation type="submission" date="2022-07" db="EMBL/GenBank/DDBJ databases">
        <title>Sequence of Pasteurella multocoda 17BRD-035.</title>
        <authorList>
            <person name="Roy Chowdhury P."/>
            <person name="Alhamami T."/>
            <person name="Trott D.J."/>
            <person name="Djordvevic S.P."/>
        </authorList>
    </citation>
    <scope>NUCLEOTIDE SEQUENCE</scope>
    <source>
        <strain evidence="5">17BRD-035</strain>
    </source>
</reference>
<evidence type="ECO:0000313" key="6">
    <source>
        <dbReference type="Proteomes" id="UP001182304"/>
    </source>
</evidence>
<keyword evidence="3" id="KW-0804">Transcription</keyword>
<dbReference type="Pfam" id="PF01381">
    <property type="entry name" value="HTH_3"/>
    <property type="match status" value="1"/>
</dbReference>
<organism evidence="5 6">
    <name type="scientific">Pasteurella multocida</name>
    <dbReference type="NCBI Taxonomy" id="747"/>
    <lineage>
        <taxon>Bacteria</taxon>
        <taxon>Pseudomonadati</taxon>
        <taxon>Pseudomonadota</taxon>
        <taxon>Gammaproteobacteria</taxon>
        <taxon>Pasteurellales</taxon>
        <taxon>Pasteurellaceae</taxon>
        <taxon>Pasteurella</taxon>
    </lineage>
</organism>
<evidence type="ECO:0000256" key="2">
    <source>
        <dbReference type="ARBA" id="ARBA00023125"/>
    </source>
</evidence>
<protein>
    <submittedName>
        <fullName evidence="5">Helix-turn-helix transcriptional regulator</fullName>
    </submittedName>
</protein>
<dbReference type="CDD" id="cd06529">
    <property type="entry name" value="S24_LexA-like"/>
    <property type="match status" value="1"/>
</dbReference>
<feature type="domain" description="HTH cro/C1-type" evidence="4">
    <location>
        <begin position="8"/>
        <end position="61"/>
    </location>
</feature>
<dbReference type="AlphaFoldDB" id="A0AAW8VAL0"/>
<dbReference type="Pfam" id="PF00717">
    <property type="entry name" value="Peptidase_S24"/>
    <property type="match status" value="1"/>
</dbReference>
<dbReference type="InterPro" id="IPR036286">
    <property type="entry name" value="LexA/Signal_pep-like_sf"/>
</dbReference>
<name>A0AAW8VAL0_PASMD</name>
<dbReference type="PANTHER" id="PTHR40661:SF3">
    <property type="entry name" value="FELS-1 PROPHAGE TRANSCRIPTIONAL REGULATOR"/>
    <property type="match status" value="1"/>
</dbReference>
<sequence>MNKLSARLLSLMEEKGISQAELARRIGIKQPSVYKILSGETRNPTKILEIATALGVDAHWLKTGEGSRDTSLIVSEPNAEHKLKVDHLSVSAIAGYNGFSNEDYPDIIRSIYFSETGLLEIIGRRSSEGIYLINIPTDSMAPTINKGDVGFVDVKINSYVGEGIYVFDLNGETYIKRLQRIPSGVIRALSDNPLYPPFDITEELFSTAVVRAQFICTLPIKPKML</sequence>
<dbReference type="InterPro" id="IPR001387">
    <property type="entry name" value="Cro/C1-type_HTH"/>
</dbReference>
<proteinExistence type="predicted"/>
<dbReference type="InterPro" id="IPR039418">
    <property type="entry name" value="LexA-like"/>
</dbReference>
<accession>A0AAW8VAL0</accession>
<dbReference type="Gene3D" id="1.10.260.40">
    <property type="entry name" value="lambda repressor-like DNA-binding domains"/>
    <property type="match status" value="1"/>
</dbReference>
<evidence type="ECO:0000256" key="3">
    <source>
        <dbReference type="ARBA" id="ARBA00023163"/>
    </source>
</evidence>
<evidence type="ECO:0000256" key="1">
    <source>
        <dbReference type="ARBA" id="ARBA00023015"/>
    </source>
</evidence>